<protein>
    <submittedName>
        <fullName evidence="1">Uncharacterized protein</fullName>
    </submittedName>
</protein>
<reference evidence="1" key="1">
    <citation type="journal article" date="2020" name="Stud. Mycol.">
        <title>101 Dothideomycetes genomes: a test case for predicting lifestyles and emergence of pathogens.</title>
        <authorList>
            <person name="Haridas S."/>
            <person name="Albert R."/>
            <person name="Binder M."/>
            <person name="Bloem J."/>
            <person name="Labutti K."/>
            <person name="Salamov A."/>
            <person name="Andreopoulos B."/>
            <person name="Baker S."/>
            <person name="Barry K."/>
            <person name="Bills G."/>
            <person name="Bluhm B."/>
            <person name="Cannon C."/>
            <person name="Castanera R."/>
            <person name="Culley D."/>
            <person name="Daum C."/>
            <person name="Ezra D."/>
            <person name="Gonzalez J."/>
            <person name="Henrissat B."/>
            <person name="Kuo A."/>
            <person name="Liang C."/>
            <person name="Lipzen A."/>
            <person name="Lutzoni F."/>
            <person name="Magnuson J."/>
            <person name="Mondo S."/>
            <person name="Nolan M."/>
            <person name="Ohm R."/>
            <person name="Pangilinan J."/>
            <person name="Park H.-J."/>
            <person name="Ramirez L."/>
            <person name="Alfaro M."/>
            <person name="Sun H."/>
            <person name="Tritt A."/>
            <person name="Yoshinaga Y."/>
            <person name="Zwiers L.-H."/>
            <person name="Turgeon B."/>
            <person name="Goodwin S."/>
            <person name="Spatafora J."/>
            <person name="Crous P."/>
            <person name="Grigoriev I."/>
        </authorList>
    </citation>
    <scope>NUCLEOTIDE SEQUENCE</scope>
    <source>
        <strain evidence="1">CBS 627.86</strain>
    </source>
</reference>
<keyword evidence="2" id="KW-1185">Reference proteome</keyword>
<evidence type="ECO:0000313" key="2">
    <source>
        <dbReference type="Proteomes" id="UP000799770"/>
    </source>
</evidence>
<dbReference type="EMBL" id="ML977313">
    <property type="protein sequence ID" value="KAF2120713.1"/>
    <property type="molecule type" value="Genomic_DNA"/>
</dbReference>
<name>A0A6A5ZPB2_9PLEO</name>
<evidence type="ECO:0000313" key="1">
    <source>
        <dbReference type="EMBL" id="KAF2120713.1"/>
    </source>
</evidence>
<organism evidence="1 2">
    <name type="scientific">Lophiotrema nucula</name>
    <dbReference type="NCBI Taxonomy" id="690887"/>
    <lineage>
        <taxon>Eukaryota</taxon>
        <taxon>Fungi</taxon>
        <taxon>Dikarya</taxon>
        <taxon>Ascomycota</taxon>
        <taxon>Pezizomycotina</taxon>
        <taxon>Dothideomycetes</taxon>
        <taxon>Pleosporomycetidae</taxon>
        <taxon>Pleosporales</taxon>
        <taxon>Lophiotremataceae</taxon>
        <taxon>Lophiotrema</taxon>
    </lineage>
</organism>
<gene>
    <name evidence="1" type="ORF">BDV96DRAFT_272670</name>
</gene>
<accession>A0A6A5ZPB2</accession>
<dbReference type="Proteomes" id="UP000799770">
    <property type="component" value="Unassembled WGS sequence"/>
</dbReference>
<sequence>MQNHVTQEACQHLRWSQDPYYVPHPKLPSGAWERRRCARSQPAATGGELHMNRCSSGCIASYHHRSASRSRTASLSPGPLSRCLCPKVDQGRQSKIARSGPAFSRLLVVDPHALLPNIPAYMAAVLEPQHNWQNSQRNEKVVRQLQTGCTTERRPVFPA</sequence>
<dbReference type="AlphaFoldDB" id="A0A6A5ZPB2"/>
<proteinExistence type="predicted"/>